<name>A0A1H4DTR5_9ACTO</name>
<proteinExistence type="predicted"/>
<dbReference type="EMBL" id="FNQV01000020">
    <property type="protein sequence ID" value="SEA75908.1"/>
    <property type="molecule type" value="Genomic_DNA"/>
</dbReference>
<dbReference type="Proteomes" id="UP000199288">
    <property type="component" value="Unassembled WGS sequence"/>
</dbReference>
<evidence type="ECO:0000313" key="1">
    <source>
        <dbReference type="EMBL" id="SEA75908.1"/>
    </source>
</evidence>
<reference evidence="2" key="1">
    <citation type="submission" date="2016-10" db="EMBL/GenBank/DDBJ databases">
        <authorList>
            <person name="Varghese N."/>
            <person name="Submissions S."/>
        </authorList>
    </citation>
    <scope>NUCLEOTIDE SEQUENCE [LARGE SCALE GENOMIC DNA]</scope>
    <source>
        <strain evidence="2">KPR-1</strain>
    </source>
</reference>
<dbReference type="AlphaFoldDB" id="A0A1H4DTR5"/>
<protein>
    <submittedName>
        <fullName evidence="1">Uncharacterized protein</fullName>
    </submittedName>
</protein>
<organism evidence="1 2">
    <name type="scientific">Bowdeniella nasicola</name>
    <dbReference type="NCBI Taxonomy" id="208480"/>
    <lineage>
        <taxon>Bacteria</taxon>
        <taxon>Bacillati</taxon>
        <taxon>Actinomycetota</taxon>
        <taxon>Actinomycetes</taxon>
        <taxon>Actinomycetales</taxon>
        <taxon>Actinomycetaceae</taxon>
        <taxon>Bowdeniella</taxon>
    </lineage>
</organism>
<dbReference type="PANTHER" id="PTHR34724">
    <property type="entry name" value="OS12G0596101 PROTEIN"/>
    <property type="match status" value="1"/>
</dbReference>
<dbReference type="RefSeq" id="WP_092566091.1">
    <property type="nucleotide sequence ID" value="NZ_FNQV01000020.1"/>
</dbReference>
<evidence type="ECO:0000313" key="2">
    <source>
        <dbReference type="Proteomes" id="UP000199288"/>
    </source>
</evidence>
<dbReference type="PANTHER" id="PTHR34724:SF2">
    <property type="entry name" value="OS12G0596101 PROTEIN"/>
    <property type="match status" value="1"/>
</dbReference>
<dbReference type="OrthoDB" id="4377282at2"/>
<accession>A0A1H4DTR5</accession>
<keyword evidence="2" id="KW-1185">Reference proteome</keyword>
<sequence length="53" mass="5817">MCRAVTCKKCGKTTWAGCGQHVDQVMRNVPNADRCEGHEGEPSTGFFAKLFGR</sequence>
<gene>
    <name evidence="1" type="ORF">SAMN02910418_02343</name>
</gene>